<proteinExistence type="predicted"/>
<name>A0A8H6A6F7_PETAA</name>
<dbReference type="Gene3D" id="3.40.720.10">
    <property type="entry name" value="Alkaline Phosphatase, subunit A"/>
    <property type="match status" value="1"/>
</dbReference>
<evidence type="ECO:0000313" key="2">
    <source>
        <dbReference type="Proteomes" id="UP000541154"/>
    </source>
</evidence>
<reference evidence="1 2" key="1">
    <citation type="submission" date="2019-04" db="EMBL/GenBank/DDBJ databases">
        <title>Aspergillus burnettii sp. nov., novel species from soil in southeast Queensland.</title>
        <authorList>
            <person name="Gilchrist C.L.M."/>
            <person name="Pitt J.I."/>
            <person name="Lange L."/>
            <person name="Lacey H.J."/>
            <person name="Vuong D."/>
            <person name="Midgley D.J."/>
            <person name="Greenfield P."/>
            <person name="Bradbury M."/>
            <person name="Lacey E."/>
            <person name="Busk P.K."/>
            <person name="Pilgaard B."/>
            <person name="Chooi Y.H."/>
            <person name="Piggott A.M."/>
        </authorList>
    </citation>
    <scope>NUCLEOTIDE SEQUENCE [LARGE SCALE GENOMIC DNA]</scope>
    <source>
        <strain evidence="1 2">FRR 5400</strain>
    </source>
</reference>
<evidence type="ECO:0000313" key="1">
    <source>
        <dbReference type="EMBL" id="KAF5860233.1"/>
    </source>
</evidence>
<keyword evidence="2" id="KW-1185">Reference proteome</keyword>
<comment type="caution">
    <text evidence="1">The sequence shown here is derived from an EMBL/GenBank/DDBJ whole genome shotgun (WGS) entry which is preliminary data.</text>
</comment>
<accession>A0A8H6A6F7</accession>
<sequence>MLHETGYFTVIPGKWHLALKREIAPCSRRFKKNFSYLAGCGKDFIYEPQLEYAGDGSFTLMRLSKWKSSPRWSTELTKKSNALSTTYNTFTLFMSGNGAKCTMLETLPLMGGMSPSRNVKTNTNKHYNNSVENIGMLD</sequence>
<organism evidence="1 2">
    <name type="scientific">Petromyces alliaceus</name>
    <name type="common">Aspergillus alliaceus</name>
    <dbReference type="NCBI Taxonomy" id="209559"/>
    <lineage>
        <taxon>Eukaryota</taxon>
        <taxon>Fungi</taxon>
        <taxon>Dikarya</taxon>
        <taxon>Ascomycota</taxon>
        <taxon>Pezizomycotina</taxon>
        <taxon>Eurotiomycetes</taxon>
        <taxon>Eurotiomycetidae</taxon>
        <taxon>Eurotiales</taxon>
        <taxon>Aspergillaceae</taxon>
        <taxon>Aspergillus</taxon>
        <taxon>Aspergillus subgen. Circumdati</taxon>
    </lineage>
</organism>
<dbReference type="Proteomes" id="UP000541154">
    <property type="component" value="Unassembled WGS sequence"/>
</dbReference>
<protein>
    <submittedName>
        <fullName evidence="1">Uncharacterized protein</fullName>
    </submittedName>
</protein>
<dbReference type="SUPFAM" id="SSF53649">
    <property type="entry name" value="Alkaline phosphatase-like"/>
    <property type="match status" value="1"/>
</dbReference>
<dbReference type="InterPro" id="IPR017850">
    <property type="entry name" value="Alkaline_phosphatase_core_sf"/>
</dbReference>
<gene>
    <name evidence="1" type="ORF">ETB97_001822</name>
</gene>
<dbReference type="EMBL" id="SPNV01000137">
    <property type="protein sequence ID" value="KAF5860233.1"/>
    <property type="molecule type" value="Genomic_DNA"/>
</dbReference>
<dbReference type="AlphaFoldDB" id="A0A8H6A6F7"/>